<dbReference type="AlphaFoldDB" id="A0A8S1JN85"/>
<gene>
    <name evidence="1" type="ORF">PPRIM_AZ9-3.1.T0050002</name>
</gene>
<keyword evidence="2" id="KW-1185">Reference proteome</keyword>
<evidence type="ECO:0000313" key="1">
    <source>
        <dbReference type="EMBL" id="CAD8043351.1"/>
    </source>
</evidence>
<proteinExistence type="predicted"/>
<reference evidence="1" key="1">
    <citation type="submission" date="2021-01" db="EMBL/GenBank/DDBJ databases">
        <authorList>
            <consortium name="Genoscope - CEA"/>
            <person name="William W."/>
        </authorList>
    </citation>
    <scope>NUCLEOTIDE SEQUENCE</scope>
</reference>
<dbReference type="Proteomes" id="UP000688137">
    <property type="component" value="Unassembled WGS sequence"/>
</dbReference>
<accession>A0A8S1JN85</accession>
<dbReference type="EMBL" id="CAJJDM010000002">
    <property type="protein sequence ID" value="CAD8043351.1"/>
    <property type="molecule type" value="Genomic_DNA"/>
</dbReference>
<comment type="caution">
    <text evidence="1">The sequence shown here is derived from an EMBL/GenBank/DDBJ whole genome shotgun (WGS) entry which is preliminary data.</text>
</comment>
<organism evidence="1 2">
    <name type="scientific">Paramecium primaurelia</name>
    <dbReference type="NCBI Taxonomy" id="5886"/>
    <lineage>
        <taxon>Eukaryota</taxon>
        <taxon>Sar</taxon>
        <taxon>Alveolata</taxon>
        <taxon>Ciliophora</taxon>
        <taxon>Intramacronucleata</taxon>
        <taxon>Oligohymenophorea</taxon>
        <taxon>Peniculida</taxon>
        <taxon>Parameciidae</taxon>
        <taxon>Paramecium</taxon>
    </lineage>
</organism>
<protein>
    <submittedName>
        <fullName evidence="1">Uncharacterized protein</fullName>
    </submittedName>
</protein>
<sequence length="123" mass="14663">MLNGLANINDSDDFEPSYQYMDFYLNQTILLVYHEELCKKQKNTMICIQRIRQLKLWWNHSILEGVERRQSLLKIQRTKELSSKPIATVIDAPLLTQDWHIGIEFRENQQIKQLHITIIIILI</sequence>
<name>A0A8S1JN85_PARPR</name>
<evidence type="ECO:0000313" key="2">
    <source>
        <dbReference type="Proteomes" id="UP000688137"/>
    </source>
</evidence>